<reference evidence="5 6" key="1">
    <citation type="submission" date="2016-07" db="EMBL/GenBank/DDBJ databases">
        <title>Characterization of isolates of Eisenbergiella tayi derived from blood cultures, using whole genome sequencing.</title>
        <authorList>
            <person name="Burdz T."/>
            <person name="Wiebe D."/>
            <person name="Huynh C."/>
            <person name="Bernard K."/>
        </authorList>
    </citation>
    <scope>NUCLEOTIDE SEQUENCE [LARGE SCALE GENOMIC DNA]</scope>
    <source>
        <strain evidence="5 6">NML 110608</strain>
    </source>
</reference>
<evidence type="ECO:0000256" key="3">
    <source>
        <dbReference type="PROSITE-ProRule" id="PRU00333"/>
    </source>
</evidence>
<feature type="domain" description="Hcy-binding" evidence="4">
    <location>
        <begin position="4"/>
        <end position="309"/>
    </location>
</feature>
<dbReference type="AlphaFoldDB" id="A0A1E3AFF3"/>
<dbReference type="InterPro" id="IPR036589">
    <property type="entry name" value="HCY_dom_sf"/>
</dbReference>
<dbReference type="GO" id="GO:0032259">
    <property type="term" value="P:methylation"/>
    <property type="evidence" value="ECO:0007669"/>
    <property type="project" value="UniProtKB-KW"/>
</dbReference>
<feature type="binding site" evidence="3">
    <location>
        <position position="222"/>
    </location>
    <ligand>
        <name>Zn(2+)</name>
        <dbReference type="ChEBI" id="CHEBI:29105"/>
    </ligand>
</feature>
<evidence type="ECO:0000313" key="6">
    <source>
        <dbReference type="Proteomes" id="UP000094067"/>
    </source>
</evidence>
<dbReference type="PANTHER" id="PTHR11103:SF18">
    <property type="entry name" value="SLR1189 PROTEIN"/>
    <property type="match status" value="1"/>
</dbReference>
<dbReference type="PROSITE" id="PS50970">
    <property type="entry name" value="HCY"/>
    <property type="match status" value="1"/>
</dbReference>
<dbReference type="PANTHER" id="PTHR11103">
    <property type="entry name" value="SLR1189 PROTEIN"/>
    <property type="match status" value="1"/>
</dbReference>
<evidence type="ECO:0000256" key="1">
    <source>
        <dbReference type="ARBA" id="ARBA00022603"/>
    </source>
</evidence>
<dbReference type="RefSeq" id="WP_069152859.1">
    <property type="nucleotide sequence ID" value="NZ_DAWDRA010000736.1"/>
</dbReference>
<feature type="binding site" evidence="3">
    <location>
        <position position="294"/>
    </location>
    <ligand>
        <name>Zn(2+)</name>
        <dbReference type="ChEBI" id="CHEBI:29105"/>
    </ligand>
</feature>
<dbReference type="InterPro" id="IPR003726">
    <property type="entry name" value="HCY_dom"/>
</dbReference>
<dbReference type="GO" id="GO:0046872">
    <property type="term" value="F:metal ion binding"/>
    <property type="evidence" value="ECO:0007669"/>
    <property type="project" value="UniProtKB-KW"/>
</dbReference>
<proteinExistence type="predicted"/>
<dbReference type="Pfam" id="PF02574">
    <property type="entry name" value="S-methyl_trans"/>
    <property type="match status" value="1"/>
</dbReference>
<gene>
    <name evidence="5" type="primary">yitJ</name>
    <name evidence="5" type="ORF">BEI61_03031</name>
</gene>
<dbReference type="PATRIC" id="fig|1432052.4.peg.3377"/>
<evidence type="ECO:0000313" key="5">
    <source>
        <dbReference type="EMBL" id="ODM07141.1"/>
    </source>
</evidence>
<evidence type="ECO:0000259" key="4">
    <source>
        <dbReference type="PROSITE" id="PS50970"/>
    </source>
</evidence>
<dbReference type="EMBL" id="MCGH01000002">
    <property type="protein sequence ID" value="ODM07141.1"/>
    <property type="molecule type" value="Genomic_DNA"/>
</dbReference>
<accession>A0A1E3AFF3</accession>
<sequence>MGKTQLEICFDSNKLILTEGGVGQRIEHEFSLKPDADIMYASLIYSAEGRDALAAIYRSYLQAAEDYRLPILLMTNTRRANKDRVLRSEYRDKNMMRDYACFLRELASDYTCPVFIGGMMGCKGDAYSGSEGLSTDEAIEYHSWQRNMFDADSIDFLFAGIMPALPEALGMAEVMEESKLPYIISLMINERGTLLDGNTIHEAISVIDTHTKTKPLCYMTNCVHPAILRSALSQPENRTEAVRARFCGIQANAACLSLQELDNSCALKTSDAKELAEEFRLLHRDFPLKIYGGCCGTDESHIREMIKVLQ</sequence>
<dbReference type="GO" id="GO:0008168">
    <property type="term" value="F:methyltransferase activity"/>
    <property type="evidence" value="ECO:0007669"/>
    <property type="project" value="UniProtKB-UniRule"/>
</dbReference>
<dbReference type="Proteomes" id="UP000094067">
    <property type="component" value="Unassembled WGS sequence"/>
</dbReference>
<comment type="cofactor">
    <cofactor evidence="3">
        <name>Zn(2+)</name>
        <dbReference type="ChEBI" id="CHEBI:29105"/>
    </cofactor>
</comment>
<keyword evidence="3" id="KW-0479">Metal-binding</keyword>
<feature type="binding site" evidence="3">
    <location>
        <position position="295"/>
    </location>
    <ligand>
        <name>Zn(2+)</name>
        <dbReference type="ChEBI" id="CHEBI:29105"/>
    </ligand>
</feature>
<dbReference type="SUPFAM" id="SSF82282">
    <property type="entry name" value="Homocysteine S-methyltransferase"/>
    <property type="match status" value="1"/>
</dbReference>
<evidence type="ECO:0000256" key="2">
    <source>
        <dbReference type="ARBA" id="ARBA00022679"/>
    </source>
</evidence>
<dbReference type="Gene3D" id="3.20.20.330">
    <property type="entry name" value="Homocysteine-binding-like domain"/>
    <property type="match status" value="1"/>
</dbReference>
<comment type="caution">
    <text evidence="5">The sequence shown here is derived from an EMBL/GenBank/DDBJ whole genome shotgun (WGS) entry which is preliminary data.</text>
</comment>
<keyword evidence="1 3" id="KW-0489">Methyltransferase</keyword>
<keyword evidence="3" id="KW-0862">Zinc</keyword>
<protein>
    <submittedName>
        <fullName evidence="5">Bifunctional homocysteine S-methyltransferase/5,10-methylenetetrahydrofolate reductase</fullName>
    </submittedName>
</protein>
<keyword evidence="2 3" id="KW-0808">Transferase</keyword>
<name>A0A1E3AFF3_9FIRM</name>
<organism evidence="5 6">
    <name type="scientific">Eisenbergiella tayi</name>
    <dbReference type="NCBI Taxonomy" id="1432052"/>
    <lineage>
        <taxon>Bacteria</taxon>
        <taxon>Bacillati</taxon>
        <taxon>Bacillota</taxon>
        <taxon>Clostridia</taxon>
        <taxon>Lachnospirales</taxon>
        <taxon>Lachnospiraceae</taxon>
        <taxon>Eisenbergiella</taxon>
    </lineage>
</organism>